<comment type="caution">
    <text evidence="1">The sequence shown here is derived from an EMBL/GenBank/DDBJ whole genome shotgun (WGS) entry which is preliminary data.</text>
</comment>
<name>A0ACC2WZQ1_9TREE</name>
<proteinExistence type="predicted"/>
<dbReference type="EMBL" id="JASBWS010000002">
    <property type="protein sequence ID" value="KAJ9117233.1"/>
    <property type="molecule type" value="Genomic_DNA"/>
</dbReference>
<protein>
    <submittedName>
        <fullName evidence="1">Uncharacterized protein</fullName>
    </submittedName>
</protein>
<reference evidence="1" key="1">
    <citation type="submission" date="2023-04" db="EMBL/GenBank/DDBJ databases">
        <title>Draft Genome sequencing of Naganishia species isolated from polar environments using Oxford Nanopore Technology.</title>
        <authorList>
            <person name="Leo P."/>
            <person name="Venkateswaran K."/>
        </authorList>
    </citation>
    <scope>NUCLEOTIDE SEQUENCE</scope>
    <source>
        <strain evidence="1">MNA-CCFEE 5262</strain>
    </source>
</reference>
<keyword evidence="2" id="KW-1185">Reference proteome</keyword>
<accession>A0ACC2WZQ1</accession>
<dbReference type="Proteomes" id="UP001230649">
    <property type="component" value="Unassembled WGS sequence"/>
</dbReference>
<evidence type="ECO:0000313" key="1">
    <source>
        <dbReference type="EMBL" id="KAJ9117233.1"/>
    </source>
</evidence>
<organism evidence="1 2">
    <name type="scientific">Naganishia adeliensis</name>
    <dbReference type="NCBI Taxonomy" id="92952"/>
    <lineage>
        <taxon>Eukaryota</taxon>
        <taxon>Fungi</taxon>
        <taxon>Dikarya</taxon>
        <taxon>Basidiomycota</taxon>
        <taxon>Agaricomycotina</taxon>
        <taxon>Tremellomycetes</taxon>
        <taxon>Filobasidiales</taxon>
        <taxon>Filobasidiaceae</taxon>
        <taxon>Naganishia</taxon>
    </lineage>
</organism>
<gene>
    <name evidence="1" type="ORF">QFC20_000378</name>
</gene>
<evidence type="ECO:0000313" key="2">
    <source>
        <dbReference type="Proteomes" id="UP001230649"/>
    </source>
</evidence>
<sequence length="730" mass="79763">MAVDLSLSIIFGMDIVFSWGERHGLTAWSIQEIERVVYSDSAALKDAVAVFGSEAAAMFAVKNAAKTGLSALGMNDYCYEVDAWRFNRACPAEPGSFQLEAQYPQRTPQCSYMALSLPGSSSDASVPEEAEIRSDCCFGGGDAPLIIVTTPIQYPFDGQPLCLCVQQGILTQQSRLDVDTLFRQPDALASIHRPWPTIEAAILAATQRAETEMRYGSYWGDISISLPSGAIPACSGVPGAVDYMGYGAYFTCEEGLEPHGDDSCIPVDQIRNTLCETVSPSFHIQKDASSALHLFARRTLPQSESRLDVSMRRQRSRSDVQALVNYADPAVISGAVSSWGTRDDIVSAVLDDAQAKLNALPAPSHICADEERSVPACKGTARFSMDGDDSGETCYYGCAEGYGWCDYECVRLEDGCSAISNTCGHVWVNADNEDDFGVRSLHLFDARENAQLSRHPQNYEQCQMRTGYSLACPAQSGLAQSPEESVCSYSCNADEGYELCDDGSCAKDCLVHQKNTLCETVSPSFHIQKDASSALYTFDPTCLCVADGFLTSQSRSDVEEAVAHEDPDAIASAIPYWGTEDAILSAVVSDAQIKLNDLQQPENKCFDWANSVPACKGNADLISSQPSGMCYYNKRVSVEQFTWKWMAGQTMNNATMELTPWTLEQVEFQVRSEEYASELERAIAGFGSYDAAIFAMKLDIAYQVASNEDIVQSDDEAMCFYSTFWQLPDS</sequence>